<dbReference type="AlphaFoldDB" id="A0A371G9U2"/>
<organism evidence="1 2">
    <name type="scientific">Mucuna pruriens</name>
    <name type="common">Velvet bean</name>
    <name type="synonym">Dolichos pruriens</name>
    <dbReference type="NCBI Taxonomy" id="157652"/>
    <lineage>
        <taxon>Eukaryota</taxon>
        <taxon>Viridiplantae</taxon>
        <taxon>Streptophyta</taxon>
        <taxon>Embryophyta</taxon>
        <taxon>Tracheophyta</taxon>
        <taxon>Spermatophyta</taxon>
        <taxon>Magnoliopsida</taxon>
        <taxon>eudicotyledons</taxon>
        <taxon>Gunneridae</taxon>
        <taxon>Pentapetalae</taxon>
        <taxon>rosids</taxon>
        <taxon>fabids</taxon>
        <taxon>Fabales</taxon>
        <taxon>Fabaceae</taxon>
        <taxon>Papilionoideae</taxon>
        <taxon>50 kb inversion clade</taxon>
        <taxon>NPAAA clade</taxon>
        <taxon>indigoferoid/millettioid clade</taxon>
        <taxon>Phaseoleae</taxon>
        <taxon>Mucuna</taxon>
    </lineage>
</organism>
<feature type="non-terminal residue" evidence="1">
    <location>
        <position position="1"/>
    </location>
</feature>
<reference evidence="1" key="1">
    <citation type="submission" date="2018-05" db="EMBL/GenBank/DDBJ databases">
        <title>Draft genome of Mucuna pruriens seed.</title>
        <authorList>
            <person name="Nnadi N.E."/>
            <person name="Vos R."/>
            <person name="Hasami M.H."/>
            <person name="Devisetty U.K."/>
            <person name="Aguiy J.C."/>
        </authorList>
    </citation>
    <scope>NUCLEOTIDE SEQUENCE [LARGE SCALE GENOMIC DNA]</scope>
    <source>
        <strain evidence="1">JCA_2017</strain>
    </source>
</reference>
<dbReference type="Pfam" id="PF14223">
    <property type="entry name" value="Retrotran_gag_2"/>
    <property type="match status" value="1"/>
</dbReference>
<proteinExistence type="predicted"/>
<gene>
    <name evidence="1" type="ORF">CR513_31229</name>
</gene>
<dbReference type="OrthoDB" id="1426680at2759"/>
<evidence type="ECO:0000313" key="2">
    <source>
        <dbReference type="Proteomes" id="UP000257109"/>
    </source>
</evidence>
<accession>A0A371G9U2</accession>
<protein>
    <recommendedName>
        <fullName evidence="3">DUF4219 domain-containing protein</fullName>
    </recommendedName>
</protein>
<feature type="non-terminal residue" evidence="1">
    <location>
        <position position="98"/>
    </location>
</feature>
<comment type="caution">
    <text evidence="1">The sequence shown here is derived from an EMBL/GenBank/DDBJ whole genome shotgun (WGS) entry which is preliminary data.</text>
</comment>
<evidence type="ECO:0008006" key="3">
    <source>
        <dbReference type="Google" id="ProtNLM"/>
    </source>
</evidence>
<evidence type="ECO:0000313" key="1">
    <source>
        <dbReference type="EMBL" id="RDX87318.1"/>
    </source>
</evidence>
<dbReference type="EMBL" id="QJKJ01006265">
    <property type="protein sequence ID" value="RDX87318.1"/>
    <property type="molecule type" value="Genomic_DNA"/>
</dbReference>
<name>A0A371G9U2_MUCPR</name>
<sequence length="98" mass="10946">MATNYNIVWSGPKLDGKLDYNYWALLISTHLKAHNIWGFIEPGLQQGVQQGADDAAQRKDQLALSQIHQGVDYSIFGKIANAKTAKQAWDILKLSYKG</sequence>
<keyword evidence="2" id="KW-1185">Reference proteome</keyword>
<dbReference type="Proteomes" id="UP000257109">
    <property type="component" value="Unassembled WGS sequence"/>
</dbReference>